<dbReference type="RefSeq" id="XP_001840926.1">
    <property type="nucleotide sequence ID" value="XM_001840874.2"/>
</dbReference>
<dbReference type="Gene3D" id="2.80.10.50">
    <property type="match status" value="1"/>
</dbReference>
<dbReference type="MEROPS" id="I66.003"/>
<dbReference type="GO" id="GO:0004867">
    <property type="term" value="F:serine-type endopeptidase inhibitor activity"/>
    <property type="evidence" value="ECO:0007669"/>
    <property type="project" value="InterPro"/>
</dbReference>
<evidence type="ECO:0000313" key="1">
    <source>
        <dbReference type="EMBL" id="EAU80979.1"/>
    </source>
</evidence>
<protein>
    <recommendedName>
        <fullName evidence="3">Serine protease inhibitor</fullName>
    </recommendedName>
</protein>
<dbReference type="KEGG" id="cci:CC1G_03155"/>
<evidence type="ECO:0000313" key="2">
    <source>
        <dbReference type="Proteomes" id="UP000001861"/>
    </source>
</evidence>
<gene>
    <name evidence="1" type="ORF">CC1G_03155</name>
</gene>
<sequence length="152" mass="17181">MTIPSGTYVITSKVNDLHVGRPLTEDRSLFPKRIVVLPQDSNNTSEIFWVVEKTEEVYILKARGSPVAPHEGKLFADLVGELEHKTWFIVSQPQHGENVYTVENTSDRKGWVVPHRAEELSQVEVKPLTATDSLPPQYPATELFVFNLILDD</sequence>
<reference evidence="1 2" key="1">
    <citation type="journal article" date="2010" name="Proc. Natl. Acad. Sci. U.S.A.">
        <title>Insights into evolution of multicellular fungi from the assembled chromosomes of the mushroom Coprinopsis cinerea (Coprinus cinereus).</title>
        <authorList>
            <person name="Stajich J.E."/>
            <person name="Wilke S.K."/>
            <person name="Ahren D."/>
            <person name="Au C.H."/>
            <person name="Birren B.W."/>
            <person name="Borodovsky M."/>
            <person name="Burns C."/>
            <person name="Canback B."/>
            <person name="Casselton L.A."/>
            <person name="Cheng C.K."/>
            <person name="Deng J."/>
            <person name="Dietrich F.S."/>
            <person name="Fargo D.C."/>
            <person name="Farman M.L."/>
            <person name="Gathman A.C."/>
            <person name="Goldberg J."/>
            <person name="Guigo R."/>
            <person name="Hoegger P.J."/>
            <person name="Hooker J.B."/>
            <person name="Huggins A."/>
            <person name="James T.Y."/>
            <person name="Kamada T."/>
            <person name="Kilaru S."/>
            <person name="Kodira C."/>
            <person name="Kues U."/>
            <person name="Kupfer D."/>
            <person name="Kwan H.S."/>
            <person name="Lomsadze A."/>
            <person name="Li W."/>
            <person name="Lilly W.W."/>
            <person name="Ma L.J."/>
            <person name="Mackey A.J."/>
            <person name="Manning G."/>
            <person name="Martin F."/>
            <person name="Muraguchi H."/>
            <person name="Natvig D.O."/>
            <person name="Palmerini H."/>
            <person name="Ramesh M.A."/>
            <person name="Rehmeyer C.J."/>
            <person name="Roe B.A."/>
            <person name="Shenoy N."/>
            <person name="Stanke M."/>
            <person name="Ter-Hovhannisyan V."/>
            <person name="Tunlid A."/>
            <person name="Velagapudi R."/>
            <person name="Vision T.J."/>
            <person name="Zeng Q."/>
            <person name="Zolan M.E."/>
            <person name="Pukkila P.J."/>
        </authorList>
    </citation>
    <scope>NUCLEOTIDE SEQUENCE [LARGE SCALE GENOMIC DNA]</scope>
    <source>
        <strain evidence="2">Okayama-7 / 130 / ATCC MYA-4618 / FGSC 9003</strain>
    </source>
</reference>
<dbReference type="GeneID" id="6017582"/>
<dbReference type="InterPro" id="IPR031755">
    <property type="entry name" value="Inhibitor_I66"/>
</dbReference>
<dbReference type="OMA" id="NANIGRF"/>
<dbReference type="Proteomes" id="UP000001861">
    <property type="component" value="Unassembled WGS sequence"/>
</dbReference>
<dbReference type="OrthoDB" id="3439489at2759"/>
<dbReference type="CDD" id="cd23428">
    <property type="entry name" value="beta-trefoil_Ricin_SPI"/>
    <property type="match status" value="1"/>
</dbReference>
<organism evidence="1 2">
    <name type="scientific">Coprinopsis cinerea (strain Okayama-7 / 130 / ATCC MYA-4618 / FGSC 9003)</name>
    <name type="common">Inky cap fungus</name>
    <name type="synonym">Hormographiella aspergillata</name>
    <dbReference type="NCBI Taxonomy" id="240176"/>
    <lineage>
        <taxon>Eukaryota</taxon>
        <taxon>Fungi</taxon>
        <taxon>Dikarya</taxon>
        <taxon>Basidiomycota</taxon>
        <taxon>Agaricomycotina</taxon>
        <taxon>Agaricomycetes</taxon>
        <taxon>Agaricomycetidae</taxon>
        <taxon>Agaricales</taxon>
        <taxon>Agaricineae</taxon>
        <taxon>Psathyrellaceae</taxon>
        <taxon>Coprinopsis</taxon>
    </lineage>
</organism>
<dbReference type="InParanoid" id="A8PF49"/>
<dbReference type="eggNOG" id="ENOG502SUG8">
    <property type="taxonomic scope" value="Eukaryota"/>
</dbReference>
<dbReference type="STRING" id="240176.A8PF49"/>
<name>A8PF49_COPC7</name>
<dbReference type="Pfam" id="PF16850">
    <property type="entry name" value="Inhibitor_I66"/>
    <property type="match status" value="1"/>
</dbReference>
<keyword evidence="2" id="KW-1185">Reference proteome</keyword>
<evidence type="ECO:0008006" key="3">
    <source>
        <dbReference type="Google" id="ProtNLM"/>
    </source>
</evidence>
<dbReference type="EMBL" id="AACS02000008">
    <property type="protein sequence ID" value="EAU80979.1"/>
    <property type="molecule type" value="Genomic_DNA"/>
</dbReference>
<proteinExistence type="predicted"/>
<comment type="caution">
    <text evidence="1">The sequence shown here is derived from an EMBL/GenBank/DDBJ whole genome shotgun (WGS) entry which is preliminary data.</text>
</comment>
<dbReference type="VEuPathDB" id="FungiDB:CC1G_03155"/>
<accession>A8PF49</accession>
<dbReference type="AlphaFoldDB" id="A8PF49"/>